<reference evidence="3" key="1">
    <citation type="submission" date="2018-07" db="EMBL/GenBank/DDBJ databases">
        <authorList>
            <person name="Kim H."/>
        </authorList>
    </citation>
    <scope>NUCLEOTIDE SEQUENCE [LARGE SCALE GENOMIC DNA]</scope>
    <source>
        <strain evidence="3">F02</strain>
    </source>
</reference>
<keyword evidence="1" id="KW-0812">Transmembrane</keyword>
<dbReference type="Proteomes" id="UP000252182">
    <property type="component" value="Chromosome"/>
</dbReference>
<feature type="transmembrane region" description="Helical" evidence="1">
    <location>
        <begin position="5"/>
        <end position="26"/>
    </location>
</feature>
<evidence type="ECO:0000313" key="3">
    <source>
        <dbReference type="Proteomes" id="UP000252182"/>
    </source>
</evidence>
<dbReference type="EMBL" id="CP031124">
    <property type="protein sequence ID" value="AXF86675.1"/>
    <property type="molecule type" value="Genomic_DNA"/>
</dbReference>
<dbReference type="AlphaFoldDB" id="A0A345DE87"/>
<organism evidence="2 3">
    <name type="scientific">Ephemeroptericola cinctiostellae</name>
    <dbReference type="NCBI Taxonomy" id="2268024"/>
    <lineage>
        <taxon>Bacteria</taxon>
        <taxon>Pseudomonadati</taxon>
        <taxon>Pseudomonadota</taxon>
        <taxon>Betaproteobacteria</taxon>
        <taxon>Burkholderiales</taxon>
        <taxon>Burkholderiaceae</taxon>
        <taxon>Ephemeroptericola</taxon>
    </lineage>
</organism>
<accession>A0A345DE87</accession>
<dbReference type="KEGG" id="hyf:DTO96_102430"/>
<keyword evidence="3" id="KW-1185">Reference proteome</keyword>
<feature type="transmembrane region" description="Helical" evidence="1">
    <location>
        <begin position="38"/>
        <end position="59"/>
    </location>
</feature>
<proteinExistence type="predicted"/>
<sequence length="61" mass="6490">MAFEFICAGSLLFLLGFLLIVTATYLSDTGVGISTCSVIGAIGINLMAMPVVRLIIYFLTN</sequence>
<name>A0A345DE87_9BURK</name>
<evidence type="ECO:0000313" key="2">
    <source>
        <dbReference type="EMBL" id="AXF86675.1"/>
    </source>
</evidence>
<evidence type="ECO:0000256" key="1">
    <source>
        <dbReference type="SAM" id="Phobius"/>
    </source>
</evidence>
<keyword evidence="1" id="KW-0472">Membrane</keyword>
<protein>
    <submittedName>
        <fullName evidence="2">Uncharacterized protein</fullName>
    </submittedName>
</protein>
<gene>
    <name evidence="2" type="ORF">DTO96_102430</name>
</gene>
<keyword evidence="1" id="KW-1133">Transmembrane helix</keyword>